<accession>A0A2W5NQ78</accession>
<feature type="signal peptide" evidence="2">
    <location>
        <begin position="1"/>
        <end position="20"/>
    </location>
</feature>
<gene>
    <name evidence="4" type="ORF">DI555_08150</name>
</gene>
<reference evidence="4 5" key="1">
    <citation type="submission" date="2017-08" db="EMBL/GenBank/DDBJ databases">
        <title>Infants hospitalized years apart are colonized by the same room-sourced microbial strains.</title>
        <authorList>
            <person name="Brooks B."/>
            <person name="Olm M.R."/>
            <person name="Firek B.A."/>
            <person name="Baker R."/>
            <person name="Thomas B.C."/>
            <person name="Morowitz M.J."/>
            <person name="Banfield J.F."/>
        </authorList>
    </citation>
    <scope>NUCLEOTIDE SEQUENCE [LARGE SCALE GENOMIC DNA]</scope>
    <source>
        <strain evidence="4">S2_005_002_R2_33</strain>
    </source>
</reference>
<dbReference type="PANTHER" id="PTHR30203:SF21">
    <property type="entry name" value="OUTER MEMBRANE COMPONENT OF MULTIDRUG EFFLUX PUMP-RELATED"/>
    <property type="match status" value="1"/>
</dbReference>
<dbReference type="GO" id="GO:0005886">
    <property type="term" value="C:plasma membrane"/>
    <property type="evidence" value="ECO:0007669"/>
    <property type="project" value="UniProtKB-SubCell"/>
</dbReference>
<dbReference type="Proteomes" id="UP000249082">
    <property type="component" value="Unassembled WGS sequence"/>
</dbReference>
<evidence type="ECO:0000313" key="4">
    <source>
        <dbReference type="EMBL" id="PZQ55566.1"/>
    </source>
</evidence>
<comment type="subcellular location">
    <subcellularLocation>
        <location evidence="2">Cell membrane</location>
        <topology evidence="2">Lipid-anchor</topology>
    </subcellularLocation>
</comment>
<dbReference type="Gene3D" id="1.20.1600.10">
    <property type="entry name" value="Outer membrane efflux proteins (OEP)"/>
    <property type="match status" value="1"/>
</dbReference>
<evidence type="ECO:0000256" key="1">
    <source>
        <dbReference type="ARBA" id="ARBA00007613"/>
    </source>
</evidence>
<keyword evidence="2" id="KW-0449">Lipoprotein</keyword>
<dbReference type="EMBL" id="QFPX01000006">
    <property type="protein sequence ID" value="PZQ55566.1"/>
    <property type="molecule type" value="Genomic_DNA"/>
</dbReference>
<dbReference type="SUPFAM" id="SSF56954">
    <property type="entry name" value="Outer membrane efflux proteins (OEP)"/>
    <property type="match status" value="1"/>
</dbReference>
<protein>
    <submittedName>
        <fullName evidence="4">Transporter</fullName>
    </submittedName>
</protein>
<evidence type="ECO:0000313" key="5">
    <source>
        <dbReference type="Proteomes" id="UP000249082"/>
    </source>
</evidence>
<dbReference type="GO" id="GO:0015562">
    <property type="term" value="F:efflux transmembrane transporter activity"/>
    <property type="evidence" value="ECO:0007669"/>
    <property type="project" value="InterPro"/>
</dbReference>
<comment type="caution">
    <text evidence="4">The sequence shown here is derived from an EMBL/GenBank/DDBJ whole genome shotgun (WGS) entry which is preliminary data.</text>
</comment>
<feature type="chain" id="PRO_5015799817" evidence="2">
    <location>
        <begin position="21"/>
        <end position="474"/>
    </location>
</feature>
<keyword evidence="2" id="KW-0472">Membrane</keyword>
<dbReference type="PROSITE" id="PS51257">
    <property type="entry name" value="PROKAR_LIPOPROTEIN"/>
    <property type="match status" value="1"/>
</dbReference>
<sequence>MNIRTLAVGLLTATSLSACAVGPDYVAPTPPGMVGASGAGAPFAGVQSGEVTSAWPDDNWWRLYKDPVLDGLVADALAANTDVRVAVARIEKARAGLRGSRSDRLPQTQISATGTYGRVSEAQVLPGFDREGRRTDGELAVNYELDLFGRVSRGIEASRADLAAAQQDADAVRVTVVADTVRAYVDATSAADQIGVAQRTVDLLDRSTRITNARFERGLNQKLDVIRVTQLREQQAAMIPSLQAARDAALFRLATLTGRTPQDLPEAARSRTTTPDVGQPIPVGDGATLLARRPDVKAAERRLAADTARVGVATADLYPKITLGGSVGSTAVGATDIFGGGPLRWLIGPLISWAFPNQEAIRARIGGARADAKADLAAFDGTVLRALEETETALSAYRNALLRRERLGSARDAAERAANVSLARESRGQIDALDVLDAQRTLAQSEADYAAATRAVAFAQVDLFRALGGTWQQT</sequence>
<name>A0A2W5NQ78_9SPHN</name>
<dbReference type="Pfam" id="PF02321">
    <property type="entry name" value="OEP"/>
    <property type="match status" value="2"/>
</dbReference>
<dbReference type="InterPro" id="IPR010131">
    <property type="entry name" value="MdtP/NodT-like"/>
</dbReference>
<dbReference type="NCBIfam" id="TIGR01845">
    <property type="entry name" value="outer_NodT"/>
    <property type="match status" value="1"/>
</dbReference>
<evidence type="ECO:0000256" key="2">
    <source>
        <dbReference type="RuleBase" id="RU362097"/>
    </source>
</evidence>
<comment type="similarity">
    <text evidence="1 2">Belongs to the outer membrane factor (OMF) (TC 1.B.17) family.</text>
</comment>
<proteinExistence type="inferred from homology"/>
<keyword evidence="2" id="KW-0812">Transmembrane</keyword>
<keyword evidence="2" id="KW-0732">Signal</keyword>
<dbReference type="PANTHER" id="PTHR30203">
    <property type="entry name" value="OUTER MEMBRANE CATION EFFLUX PROTEIN"/>
    <property type="match status" value="1"/>
</dbReference>
<dbReference type="Gene3D" id="2.20.200.10">
    <property type="entry name" value="Outer membrane efflux proteins (OEP)"/>
    <property type="match status" value="1"/>
</dbReference>
<dbReference type="InterPro" id="IPR003423">
    <property type="entry name" value="OMP_efflux"/>
</dbReference>
<organism evidence="4 5">
    <name type="scientific">Novosphingobium pentaromativorans</name>
    <dbReference type="NCBI Taxonomy" id="205844"/>
    <lineage>
        <taxon>Bacteria</taxon>
        <taxon>Pseudomonadati</taxon>
        <taxon>Pseudomonadota</taxon>
        <taxon>Alphaproteobacteria</taxon>
        <taxon>Sphingomonadales</taxon>
        <taxon>Sphingomonadaceae</taxon>
        <taxon>Novosphingobium</taxon>
    </lineage>
</organism>
<keyword evidence="2" id="KW-1134">Transmembrane beta strand</keyword>
<keyword evidence="2" id="KW-0564">Palmitate</keyword>
<feature type="region of interest" description="Disordered" evidence="3">
    <location>
        <begin position="263"/>
        <end position="284"/>
    </location>
</feature>
<evidence type="ECO:0000256" key="3">
    <source>
        <dbReference type="SAM" id="MobiDB-lite"/>
    </source>
</evidence>
<dbReference type="AlphaFoldDB" id="A0A2W5NQ78"/>